<dbReference type="EMBL" id="JAOAOG010000234">
    <property type="protein sequence ID" value="KAJ6237995.1"/>
    <property type="molecule type" value="Genomic_DNA"/>
</dbReference>
<dbReference type="SUPFAM" id="SSF48403">
    <property type="entry name" value="Ankyrin repeat"/>
    <property type="match status" value="1"/>
</dbReference>
<dbReference type="Pfam" id="PF12796">
    <property type="entry name" value="Ank_2"/>
    <property type="match status" value="1"/>
</dbReference>
<keyword evidence="1" id="KW-0677">Repeat</keyword>
<dbReference type="Gene3D" id="3.30.710.10">
    <property type="entry name" value="Potassium Channel Kv1.1, Chain A"/>
    <property type="match status" value="1"/>
</dbReference>
<feature type="repeat" description="ANK" evidence="3">
    <location>
        <begin position="50"/>
        <end position="82"/>
    </location>
</feature>
<gene>
    <name evidence="6" type="ORF">M0813_03228</name>
</gene>
<evidence type="ECO:0000256" key="4">
    <source>
        <dbReference type="SAM" id="MobiDB-lite"/>
    </source>
</evidence>
<evidence type="ECO:0000313" key="6">
    <source>
        <dbReference type="EMBL" id="KAJ6237995.1"/>
    </source>
</evidence>
<organism evidence="6 7">
    <name type="scientific">Anaeramoeba flamelloides</name>
    <dbReference type="NCBI Taxonomy" id="1746091"/>
    <lineage>
        <taxon>Eukaryota</taxon>
        <taxon>Metamonada</taxon>
        <taxon>Anaeramoebidae</taxon>
        <taxon>Anaeramoeba</taxon>
    </lineage>
</organism>
<dbReference type="SUPFAM" id="SSF54695">
    <property type="entry name" value="POZ domain"/>
    <property type="match status" value="1"/>
</dbReference>
<dbReference type="PROSITE" id="PS50297">
    <property type="entry name" value="ANK_REP_REGION"/>
    <property type="match status" value="2"/>
</dbReference>
<dbReference type="SMART" id="SM00248">
    <property type="entry name" value="ANK"/>
    <property type="match status" value="4"/>
</dbReference>
<dbReference type="Pfam" id="PF00651">
    <property type="entry name" value="BTB"/>
    <property type="match status" value="1"/>
</dbReference>
<feature type="repeat" description="ANK" evidence="3">
    <location>
        <begin position="118"/>
        <end position="152"/>
    </location>
</feature>
<evidence type="ECO:0000259" key="5">
    <source>
        <dbReference type="PROSITE" id="PS50097"/>
    </source>
</evidence>
<dbReference type="PROSITE" id="PS50097">
    <property type="entry name" value="BTB"/>
    <property type="match status" value="1"/>
</dbReference>
<feature type="region of interest" description="Disordered" evidence="4">
    <location>
        <begin position="296"/>
        <end position="321"/>
    </location>
</feature>
<proteinExistence type="predicted"/>
<protein>
    <submittedName>
        <fullName evidence="6">Ankyrin repeat and death domain-containing protein</fullName>
    </submittedName>
</protein>
<dbReference type="InterPro" id="IPR036770">
    <property type="entry name" value="Ankyrin_rpt-contain_sf"/>
</dbReference>
<feature type="compositionally biased region" description="Gly residues" evidence="4">
    <location>
        <begin position="296"/>
        <end position="308"/>
    </location>
</feature>
<dbReference type="InterPro" id="IPR000210">
    <property type="entry name" value="BTB/POZ_dom"/>
</dbReference>
<feature type="domain" description="BTB" evidence="5">
    <location>
        <begin position="328"/>
        <end position="383"/>
    </location>
</feature>
<name>A0ABQ8Y0D8_9EUKA</name>
<dbReference type="CDD" id="cd18186">
    <property type="entry name" value="BTB_POZ_ZBTB_KLHL-like"/>
    <property type="match status" value="1"/>
</dbReference>
<evidence type="ECO:0000256" key="3">
    <source>
        <dbReference type="PROSITE-ProRule" id="PRU00023"/>
    </source>
</evidence>
<dbReference type="InterPro" id="IPR002110">
    <property type="entry name" value="Ankyrin_rpt"/>
</dbReference>
<keyword evidence="7" id="KW-1185">Reference proteome</keyword>
<evidence type="ECO:0000256" key="1">
    <source>
        <dbReference type="ARBA" id="ARBA00022737"/>
    </source>
</evidence>
<accession>A0ABQ8Y0D8</accession>
<dbReference type="Gene3D" id="1.25.40.20">
    <property type="entry name" value="Ankyrin repeat-containing domain"/>
    <property type="match status" value="1"/>
</dbReference>
<keyword evidence="2 3" id="KW-0040">ANK repeat</keyword>
<dbReference type="PANTHER" id="PTHR24171:SF8">
    <property type="entry name" value="BRCA1-ASSOCIATED RING DOMAIN PROTEIN 1"/>
    <property type="match status" value="1"/>
</dbReference>
<comment type="caution">
    <text evidence="6">The sequence shown here is derived from an EMBL/GenBank/DDBJ whole genome shotgun (WGS) entry which is preliminary data.</text>
</comment>
<evidence type="ECO:0000256" key="2">
    <source>
        <dbReference type="ARBA" id="ARBA00023043"/>
    </source>
</evidence>
<dbReference type="PROSITE" id="PS50088">
    <property type="entry name" value="ANK_REPEAT"/>
    <property type="match status" value="2"/>
</dbReference>
<sequence length="420" mass="48564">MNTKQFLLSCEYGNYDVVKQLMEDQNQNQDQDQDQDQEQDQDLINSVDHIGRSGLFWASRNDHLGVVKYLLKNGADIDSVDNSGKTIYHAASFNGCTKTMEFLCQNMNENDLNTIDKYGKTPLHWAVESNKVSINLIQHMLEAGADPKFSGTFKKTPLEICKRHEIKQIMKDYLKKRTTFYRLFKKQICVDEEICGFGVHSLIINSRLNHPNPTVILRKYSKSKIGLFLKWVYGKTLTNKQMKEILEILHKFGIKNYKTKTGVRGVYTALQLLMNDEKSKDFTILVKLNRVKGTGKGTGTGTGKGKQLGNGEEQKTTENEDESTYTKIKVHKFILRARSEYFNEYFLDPENNCNYMIDHTGYSVQAYECFLRWCYSSALTFTADDNKPLLLEDLENFTYLFKLPKYSGLQYLINIEQQKM</sequence>
<evidence type="ECO:0000313" key="7">
    <source>
        <dbReference type="Proteomes" id="UP001150062"/>
    </source>
</evidence>
<dbReference type="PANTHER" id="PTHR24171">
    <property type="entry name" value="ANKYRIN REPEAT DOMAIN-CONTAINING PROTEIN 39-RELATED"/>
    <property type="match status" value="1"/>
</dbReference>
<reference evidence="6" key="1">
    <citation type="submission" date="2022-08" db="EMBL/GenBank/DDBJ databases">
        <title>Novel sulfate-reducing endosymbionts in the free-living metamonad Anaeramoeba.</title>
        <authorList>
            <person name="Jerlstrom-Hultqvist J."/>
            <person name="Cepicka I."/>
            <person name="Gallot-Lavallee L."/>
            <person name="Salas-Leiva D."/>
            <person name="Curtis B.A."/>
            <person name="Zahonova K."/>
            <person name="Pipaliya S."/>
            <person name="Dacks J."/>
            <person name="Roger A.J."/>
        </authorList>
    </citation>
    <scope>NUCLEOTIDE SEQUENCE</scope>
    <source>
        <strain evidence="6">Schooner1</strain>
    </source>
</reference>
<dbReference type="InterPro" id="IPR011333">
    <property type="entry name" value="SKP1/BTB/POZ_sf"/>
</dbReference>
<dbReference type="Proteomes" id="UP001150062">
    <property type="component" value="Unassembled WGS sequence"/>
</dbReference>